<organism evidence="3 4">
    <name type="scientific">Candidatus Omnitrophus magneticus</name>
    <dbReference type="NCBI Taxonomy" id="1609969"/>
    <lineage>
        <taxon>Bacteria</taxon>
        <taxon>Pseudomonadati</taxon>
        <taxon>Candidatus Omnitrophota</taxon>
        <taxon>Candidatus Omnitrophus</taxon>
    </lineage>
</organism>
<reference evidence="3 4" key="1">
    <citation type="submission" date="2015-02" db="EMBL/GenBank/DDBJ databases">
        <title>Single-cell genomics of uncultivated deep-branching MTB reveals a conserved set of magnetosome genes.</title>
        <authorList>
            <person name="Kolinko S."/>
            <person name="Richter M."/>
            <person name="Glockner F.O."/>
            <person name="Brachmann A."/>
            <person name="Schuler D."/>
        </authorList>
    </citation>
    <scope>NUCLEOTIDE SEQUENCE [LARGE SCALE GENOMIC DNA]</scope>
    <source>
        <strain evidence="3">SKK-01</strain>
    </source>
</reference>
<dbReference type="InterPro" id="IPR055170">
    <property type="entry name" value="GFO_IDH_MocA-like_dom"/>
</dbReference>
<dbReference type="InterPro" id="IPR000683">
    <property type="entry name" value="Gfo/Idh/MocA-like_OxRdtase_N"/>
</dbReference>
<dbReference type="GO" id="GO:0000166">
    <property type="term" value="F:nucleotide binding"/>
    <property type="evidence" value="ECO:0007669"/>
    <property type="project" value="InterPro"/>
</dbReference>
<proteinExistence type="predicted"/>
<comment type="caution">
    <text evidence="3">The sequence shown here is derived from an EMBL/GenBank/DDBJ whole genome shotgun (WGS) entry which is preliminary data.</text>
</comment>
<dbReference type="InterPro" id="IPR036291">
    <property type="entry name" value="NAD(P)-bd_dom_sf"/>
</dbReference>
<dbReference type="SUPFAM" id="SSF51735">
    <property type="entry name" value="NAD(P)-binding Rossmann-fold domains"/>
    <property type="match status" value="1"/>
</dbReference>
<dbReference type="Gene3D" id="3.30.360.10">
    <property type="entry name" value="Dihydrodipicolinate Reductase, domain 2"/>
    <property type="match status" value="1"/>
</dbReference>
<name>A0A0F0CUQ3_9BACT</name>
<keyword evidence="4" id="KW-1185">Reference proteome</keyword>
<feature type="domain" description="GFO/IDH/MocA-like oxidoreductase" evidence="2">
    <location>
        <begin position="156"/>
        <end position="231"/>
    </location>
</feature>
<dbReference type="Gene3D" id="3.40.50.720">
    <property type="entry name" value="NAD(P)-binding Rossmann-like Domain"/>
    <property type="match status" value="1"/>
</dbReference>
<evidence type="ECO:0000259" key="2">
    <source>
        <dbReference type="Pfam" id="PF22725"/>
    </source>
</evidence>
<dbReference type="PANTHER" id="PTHR43377">
    <property type="entry name" value="BILIVERDIN REDUCTASE A"/>
    <property type="match status" value="1"/>
</dbReference>
<dbReference type="Pfam" id="PF22725">
    <property type="entry name" value="GFO_IDH_MocA_C3"/>
    <property type="match status" value="1"/>
</dbReference>
<dbReference type="EMBL" id="JYNY01000197">
    <property type="protein sequence ID" value="KJJ85261.1"/>
    <property type="molecule type" value="Genomic_DNA"/>
</dbReference>
<dbReference type="InterPro" id="IPR051450">
    <property type="entry name" value="Gfo/Idh/MocA_Oxidoreductases"/>
</dbReference>
<gene>
    <name evidence="3" type="ORF">OMAG_000871</name>
</gene>
<protein>
    <submittedName>
        <fullName evidence="3">Oxidoreductase domain-containing protein</fullName>
    </submittedName>
</protein>
<sequence>MKKLRVGVVGTGHLGFFHVKKYAGIAQAADIVLTSVCDVREEIVKETARKYNVEYYTDYNKMMHSVDAVSIVVPTILHHQIARDFLKADKHVLIEKPLTKTLEEADELLALAKKRNLIIQVGHIERFNSAIRAIEPFLKKPKFIECQRLGSITKKARISDVGVVLDLMIHDIDIILGLVNSKVKNIEAFGASSVSNHEDMANVRLTFQNKVIADITASRLTNEEVRKLRIFQEDSYILMDYMNKEAVLFEKTNNVLGKKQLVIEKKDALEIELLSFIDCVRNNKKPIVSGVEGREALCVALAILEKIKSNPHSNKHFAHKAESFASFGV</sequence>
<evidence type="ECO:0000313" key="3">
    <source>
        <dbReference type="EMBL" id="KJJ85261.1"/>
    </source>
</evidence>
<evidence type="ECO:0000313" key="4">
    <source>
        <dbReference type="Proteomes" id="UP000033428"/>
    </source>
</evidence>
<dbReference type="Pfam" id="PF01408">
    <property type="entry name" value="GFO_IDH_MocA"/>
    <property type="match status" value="1"/>
</dbReference>
<evidence type="ECO:0000259" key="1">
    <source>
        <dbReference type="Pfam" id="PF01408"/>
    </source>
</evidence>
<dbReference type="AlphaFoldDB" id="A0A0F0CUQ3"/>
<dbReference type="PANTHER" id="PTHR43377:SF1">
    <property type="entry name" value="BILIVERDIN REDUCTASE A"/>
    <property type="match status" value="1"/>
</dbReference>
<feature type="domain" description="Gfo/Idh/MocA-like oxidoreductase N-terminal" evidence="1">
    <location>
        <begin position="4"/>
        <end position="123"/>
    </location>
</feature>
<accession>A0A0F0CUQ3</accession>
<dbReference type="SUPFAM" id="SSF55347">
    <property type="entry name" value="Glyceraldehyde-3-phosphate dehydrogenase-like, C-terminal domain"/>
    <property type="match status" value="1"/>
</dbReference>
<dbReference type="Proteomes" id="UP000033428">
    <property type="component" value="Unassembled WGS sequence"/>
</dbReference>